<name>A0A2N1NX45_9GLOM</name>
<dbReference type="EMBL" id="LLXL01000082">
    <property type="protein sequence ID" value="PKK78443.1"/>
    <property type="molecule type" value="Genomic_DNA"/>
</dbReference>
<evidence type="ECO:0008006" key="4">
    <source>
        <dbReference type="Google" id="ProtNLM"/>
    </source>
</evidence>
<accession>A0A2N1NX45</accession>
<reference evidence="2 3" key="2">
    <citation type="submission" date="2017-10" db="EMBL/GenBank/DDBJ databases">
        <title>Extensive intraspecific genome diversity in a model arbuscular mycorrhizal fungus.</title>
        <authorList>
            <person name="Chen E.C.H."/>
            <person name="Morin E."/>
            <person name="Baudet D."/>
            <person name="Noel J."/>
            <person name="Ndikumana S."/>
            <person name="Charron P."/>
            <person name="St-Onge C."/>
            <person name="Giorgi J."/>
            <person name="Grigoriev I.V."/>
            <person name="Roux C."/>
            <person name="Martin F.M."/>
            <person name="Corradi N."/>
        </authorList>
    </citation>
    <scope>NUCLEOTIDE SEQUENCE [LARGE SCALE GENOMIC DNA]</scope>
    <source>
        <strain evidence="2 3">C2</strain>
    </source>
</reference>
<feature type="compositionally biased region" description="Polar residues" evidence="1">
    <location>
        <begin position="349"/>
        <end position="363"/>
    </location>
</feature>
<evidence type="ECO:0000313" key="2">
    <source>
        <dbReference type="EMBL" id="PKK78443.1"/>
    </source>
</evidence>
<proteinExistence type="predicted"/>
<sequence length="443" mass="51585">MDYVAKHLNGKVIINNERFLLSNQDLINIRNSMTKEVWGLDKRKAEEINIDEFFGSNSKDTAGGAQRASSSYNHLILKELILHYKDKLEQERGCEFVPKVAMTDCDHKERRALIEIWPNIHLILCLFHVLQSWENKLKSVLGHHGGHEIVAYRKEIYQFLKNFTEKLKTVTESTNINQAEYFLKLLIIKGVLDFVYYIRDYWCGDLASGWCTYGRIIAANLLQVPLEKIPTTNNHLESFNSELKVCQLQKYQNNGHLLRFDILSVILIKNITPNILLKRNLKHELQIQLKERYKSYVPFLPEERIQLENHYRQLVYYTPDPNRDEAAKWIYPLHNPQDALHSHETPLLPSQQQEESLHNSEPTLTPPNDPEKTTLPINSSINHYAAIWKQEHITLATNLLANLNEIDFITKSINRLSDNIPDGIEENAKCLNIEMKSILEKNE</sequence>
<dbReference type="VEuPathDB" id="FungiDB:RhiirFUN_004604"/>
<organism evidence="2 3">
    <name type="scientific">Rhizophagus irregularis</name>
    <dbReference type="NCBI Taxonomy" id="588596"/>
    <lineage>
        <taxon>Eukaryota</taxon>
        <taxon>Fungi</taxon>
        <taxon>Fungi incertae sedis</taxon>
        <taxon>Mucoromycota</taxon>
        <taxon>Glomeromycotina</taxon>
        <taxon>Glomeromycetes</taxon>
        <taxon>Glomerales</taxon>
        <taxon>Glomeraceae</taxon>
        <taxon>Rhizophagus</taxon>
    </lineage>
</organism>
<dbReference type="VEuPathDB" id="FungiDB:RhiirA1_458233"/>
<dbReference type="AlphaFoldDB" id="A0A2N1NX45"/>
<comment type="caution">
    <text evidence="2">The sequence shown here is derived from an EMBL/GenBank/DDBJ whole genome shotgun (WGS) entry which is preliminary data.</text>
</comment>
<evidence type="ECO:0000256" key="1">
    <source>
        <dbReference type="SAM" id="MobiDB-lite"/>
    </source>
</evidence>
<dbReference type="Proteomes" id="UP000233469">
    <property type="component" value="Unassembled WGS sequence"/>
</dbReference>
<protein>
    <recommendedName>
        <fullName evidence="4">MULE transposase domain-containing protein</fullName>
    </recommendedName>
</protein>
<feature type="region of interest" description="Disordered" evidence="1">
    <location>
        <begin position="349"/>
        <end position="373"/>
    </location>
</feature>
<gene>
    <name evidence="2" type="ORF">RhiirC2_843476</name>
</gene>
<dbReference type="VEuPathDB" id="FungiDB:FUN_024151"/>
<evidence type="ECO:0000313" key="3">
    <source>
        <dbReference type="Proteomes" id="UP000233469"/>
    </source>
</evidence>
<reference evidence="2 3" key="1">
    <citation type="submission" date="2016-04" db="EMBL/GenBank/DDBJ databases">
        <title>Genome analyses suggest a sexual origin of heterokaryosis in a supposedly ancient asexual fungus.</title>
        <authorList>
            <person name="Ropars J."/>
            <person name="Sedzielewska K."/>
            <person name="Noel J."/>
            <person name="Charron P."/>
            <person name="Farinelli L."/>
            <person name="Marton T."/>
            <person name="Kruger M."/>
            <person name="Pelin A."/>
            <person name="Brachmann A."/>
            <person name="Corradi N."/>
        </authorList>
    </citation>
    <scope>NUCLEOTIDE SEQUENCE [LARGE SCALE GENOMIC DNA]</scope>
    <source>
        <strain evidence="2 3">C2</strain>
    </source>
</reference>